<reference evidence="2" key="1">
    <citation type="journal article" date="2022" name="Mol. Ecol. Resour.">
        <title>The genomes of chicory, endive, great burdock and yacon provide insights into Asteraceae palaeo-polyploidization history and plant inulin production.</title>
        <authorList>
            <person name="Fan W."/>
            <person name="Wang S."/>
            <person name="Wang H."/>
            <person name="Wang A."/>
            <person name="Jiang F."/>
            <person name="Liu H."/>
            <person name="Zhao H."/>
            <person name="Xu D."/>
            <person name="Zhang Y."/>
        </authorList>
    </citation>
    <scope>NUCLEOTIDE SEQUENCE [LARGE SCALE GENOMIC DNA]</scope>
    <source>
        <strain evidence="2">cv. Yunnan</strain>
    </source>
</reference>
<proteinExistence type="predicted"/>
<comment type="caution">
    <text evidence="1">The sequence shown here is derived from an EMBL/GenBank/DDBJ whole genome shotgun (WGS) entry which is preliminary data.</text>
</comment>
<dbReference type="EMBL" id="CM042037">
    <property type="protein sequence ID" value="KAI3742485.1"/>
    <property type="molecule type" value="Genomic_DNA"/>
</dbReference>
<accession>A0ACB9D7H1</accession>
<evidence type="ECO:0000313" key="2">
    <source>
        <dbReference type="Proteomes" id="UP001056120"/>
    </source>
</evidence>
<evidence type="ECO:0000313" key="1">
    <source>
        <dbReference type="EMBL" id="KAI3742485.1"/>
    </source>
</evidence>
<organism evidence="1 2">
    <name type="scientific">Smallanthus sonchifolius</name>
    <dbReference type="NCBI Taxonomy" id="185202"/>
    <lineage>
        <taxon>Eukaryota</taxon>
        <taxon>Viridiplantae</taxon>
        <taxon>Streptophyta</taxon>
        <taxon>Embryophyta</taxon>
        <taxon>Tracheophyta</taxon>
        <taxon>Spermatophyta</taxon>
        <taxon>Magnoliopsida</taxon>
        <taxon>eudicotyledons</taxon>
        <taxon>Gunneridae</taxon>
        <taxon>Pentapetalae</taxon>
        <taxon>asterids</taxon>
        <taxon>campanulids</taxon>
        <taxon>Asterales</taxon>
        <taxon>Asteraceae</taxon>
        <taxon>Asteroideae</taxon>
        <taxon>Heliantheae alliance</taxon>
        <taxon>Millerieae</taxon>
        <taxon>Smallanthus</taxon>
    </lineage>
</organism>
<dbReference type="Proteomes" id="UP001056120">
    <property type="component" value="Linkage Group LG20"/>
</dbReference>
<reference evidence="1 2" key="2">
    <citation type="journal article" date="2022" name="Mol. Ecol. Resour.">
        <title>The genomes of chicory, endive, great burdock and yacon provide insights into Asteraceae paleo-polyploidization history and plant inulin production.</title>
        <authorList>
            <person name="Fan W."/>
            <person name="Wang S."/>
            <person name="Wang H."/>
            <person name="Wang A."/>
            <person name="Jiang F."/>
            <person name="Liu H."/>
            <person name="Zhao H."/>
            <person name="Xu D."/>
            <person name="Zhang Y."/>
        </authorList>
    </citation>
    <scope>NUCLEOTIDE SEQUENCE [LARGE SCALE GENOMIC DNA]</scope>
    <source>
        <strain evidence="2">cv. Yunnan</strain>
        <tissue evidence="1">Leaves</tissue>
    </source>
</reference>
<sequence length="119" mass="12976">MWPETRKFRAQNSAQGSNSPGLQTSEMRKLLIFIEQGRHDRARWWLTDLLLSLALVLRGSTAGQTHGITRGHGGAKERLCLGFWLGAVVQDVGVTVPRVCKLGTTVPGMGTTVPPSQKP</sequence>
<keyword evidence="2" id="KW-1185">Reference proteome</keyword>
<gene>
    <name evidence="1" type="ORF">L1987_60169</name>
</gene>
<protein>
    <submittedName>
        <fullName evidence="1">Uncharacterized protein</fullName>
    </submittedName>
</protein>
<name>A0ACB9D7H1_9ASTR</name>